<dbReference type="Gene3D" id="1.10.10.60">
    <property type="entry name" value="Homeodomain-like"/>
    <property type="match status" value="1"/>
</dbReference>
<dbReference type="Pfam" id="PF00158">
    <property type="entry name" value="Sigma54_activat"/>
    <property type="match status" value="1"/>
</dbReference>
<evidence type="ECO:0000313" key="8">
    <source>
        <dbReference type="Proteomes" id="UP000363590"/>
    </source>
</evidence>
<evidence type="ECO:0000313" key="7">
    <source>
        <dbReference type="EMBL" id="QFX96553.1"/>
    </source>
</evidence>
<evidence type="ECO:0000259" key="6">
    <source>
        <dbReference type="PROSITE" id="PS50045"/>
    </source>
</evidence>
<keyword evidence="1" id="KW-0547">Nucleotide-binding</keyword>
<protein>
    <submittedName>
        <fullName evidence="7">Sigma-54-dependent Fis family transcriptional regulator</fullName>
    </submittedName>
</protein>
<dbReference type="Gene3D" id="3.30.450.20">
    <property type="entry name" value="PAS domain"/>
    <property type="match status" value="1"/>
</dbReference>
<evidence type="ECO:0000256" key="2">
    <source>
        <dbReference type="ARBA" id="ARBA00022840"/>
    </source>
</evidence>
<dbReference type="Pfam" id="PF02954">
    <property type="entry name" value="HTH_8"/>
    <property type="match status" value="1"/>
</dbReference>
<dbReference type="GO" id="GO:0006355">
    <property type="term" value="P:regulation of DNA-templated transcription"/>
    <property type="evidence" value="ECO:0007669"/>
    <property type="project" value="InterPro"/>
</dbReference>
<dbReference type="RefSeq" id="WP_176212014.1">
    <property type="nucleotide sequence ID" value="NZ_CP045571.1"/>
</dbReference>
<dbReference type="InterPro" id="IPR002078">
    <property type="entry name" value="Sigma_54_int"/>
</dbReference>
<evidence type="ECO:0000256" key="5">
    <source>
        <dbReference type="ARBA" id="ARBA00023163"/>
    </source>
</evidence>
<dbReference type="InterPro" id="IPR002197">
    <property type="entry name" value="HTH_Fis"/>
</dbReference>
<dbReference type="PROSITE" id="PS50045">
    <property type="entry name" value="SIGMA54_INTERACT_4"/>
    <property type="match status" value="1"/>
</dbReference>
<accession>A0A5P9XT55</accession>
<dbReference type="InterPro" id="IPR025662">
    <property type="entry name" value="Sigma_54_int_dom_ATP-bd_1"/>
</dbReference>
<dbReference type="AlphaFoldDB" id="A0A5P9XT55"/>
<dbReference type="Pfam" id="PF25601">
    <property type="entry name" value="AAA_lid_14"/>
    <property type="match status" value="1"/>
</dbReference>
<gene>
    <name evidence="7" type="primary">anfA</name>
    <name evidence="7" type="ORF">GCD22_02343</name>
</gene>
<dbReference type="SMART" id="SM00382">
    <property type="entry name" value="AAA"/>
    <property type="match status" value="1"/>
</dbReference>
<dbReference type="PANTHER" id="PTHR32071:SF122">
    <property type="entry name" value="SIGMA FACTOR"/>
    <property type="match status" value="1"/>
</dbReference>
<dbReference type="FunFam" id="3.40.50.300:FF:000006">
    <property type="entry name" value="DNA-binding transcriptional regulator NtrC"/>
    <property type="match status" value="1"/>
</dbReference>
<dbReference type="InterPro" id="IPR003593">
    <property type="entry name" value="AAA+_ATPase"/>
</dbReference>
<dbReference type="GO" id="GO:0005524">
    <property type="term" value="F:ATP binding"/>
    <property type="evidence" value="ECO:0007669"/>
    <property type="project" value="UniProtKB-KW"/>
</dbReference>
<dbReference type="PROSITE" id="PS00675">
    <property type="entry name" value="SIGMA54_INTERACT_1"/>
    <property type="match status" value="1"/>
</dbReference>
<keyword evidence="2" id="KW-0067">ATP-binding</keyword>
<dbReference type="InterPro" id="IPR058031">
    <property type="entry name" value="AAA_lid_NorR"/>
</dbReference>
<proteinExistence type="predicted"/>
<dbReference type="PANTHER" id="PTHR32071">
    <property type="entry name" value="TRANSCRIPTIONAL REGULATORY PROTEIN"/>
    <property type="match status" value="1"/>
</dbReference>
<dbReference type="InterPro" id="IPR027417">
    <property type="entry name" value="P-loop_NTPase"/>
</dbReference>
<name>A0A5P9XT55_ACITH</name>
<dbReference type="InterPro" id="IPR025944">
    <property type="entry name" value="Sigma_54_int_dom_CS"/>
</dbReference>
<evidence type="ECO:0000256" key="1">
    <source>
        <dbReference type="ARBA" id="ARBA00022741"/>
    </source>
</evidence>
<dbReference type="SUPFAM" id="SSF46689">
    <property type="entry name" value="Homeodomain-like"/>
    <property type="match status" value="1"/>
</dbReference>
<dbReference type="SUPFAM" id="SSF55785">
    <property type="entry name" value="PYP-like sensor domain (PAS domain)"/>
    <property type="match status" value="1"/>
</dbReference>
<dbReference type="Proteomes" id="UP000363590">
    <property type="component" value="Chromosome"/>
</dbReference>
<evidence type="ECO:0000256" key="4">
    <source>
        <dbReference type="ARBA" id="ARBA00023125"/>
    </source>
</evidence>
<keyword evidence="3" id="KW-0805">Transcription regulation</keyword>
<dbReference type="GeneID" id="60696612"/>
<dbReference type="PROSITE" id="PS00676">
    <property type="entry name" value="SIGMA54_INTERACT_2"/>
    <property type="match status" value="1"/>
</dbReference>
<organism evidence="7 8">
    <name type="scientific">Acidithiobacillus thiooxidans ATCC 19377</name>
    <dbReference type="NCBI Taxonomy" id="637390"/>
    <lineage>
        <taxon>Bacteria</taxon>
        <taxon>Pseudomonadati</taxon>
        <taxon>Pseudomonadota</taxon>
        <taxon>Acidithiobacillia</taxon>
        <taxon>Acidithiobacillales</taxon>
        <taxon>Acidithiobacillaceae</taxon>
        <taxon>Acidithiobacillus</taxon>
    </lineage>
</organism>
<keyword evidence="4" id="KW-0238">DNA-binding</keyword>
<dbReference type="Gene3D" id="3.40.50.300">
    <property type="entry name" value="P-loop containing nucleotide triphosphate hydrolases"/>
    <property type="match status" value="1"/>
</dbReference>
<dbReference type="PRINTS" id="PR01590">
    <property type="entry name" value="HTHFIS"/>
</dbReference>
<dbReference type="InterPro" id="IPR000014">
    <property type="entry name" value="PAS"/>
</dbReference>
<dbReference type="Gene3D" id="1.10.8.60">
    <property type="match status" value="1"/>
</dbReference>
<dbReference type="SUPFAM" id="SSF52540">
    <property type="entry name" value="P-loop containing nucleoside triphosphate hydrolases"/>
    <property type="match status" value="1"/>
</dbReference>
<dbReference type="PROSITE" id="PS00688">
    <property type="entry name" value="SIGMA54_INTERACT_3"/>
    <property type="match status" value="1"/>
</dbReference>
<keyword evidence="5" id="KW-0804">Transcription</keyword>
<dbReference type="InterPro" id="IPR025943">
    <property type="entry name" value="Sigma_54_int_dom_ATP-bd_2"/>
</dbReference>
<reference evidence="7 8" key="1">
    <citation type="submission" date="2019-10" db="EMBL/GenBank/DDBJ databases">
        <authorList>
            <person name="Wang R."/>
        </authorList>
    </citation>
    <scope>NUCLEOTIDE SEQUENCE [LARGE SCALE GENOMIC DNA]</scope>
    <source>
        <strain evidence="7 8">ATCC 19377</strain>
    </source>
</reference>
<dbReference type="CDD" id="cd00009">
    <property type="entry name" value="AAA"/>
    <property type="match status" value="1"/>
</dbReference>
<dbReference type="SMART" id="SM00091">
    <property type="entry name" value="PAS"/>
    <property type="match status" value="1"/>
</dbReference>
<sequence>MATTEADVEVLAKEKKMASLSTELETLCEVLPELLDSMDAGILLTDIQGKIEFCNAAAKILLNTHPLEHLRSIPGGSVQKELVRAAIAAGQEDAVSRPQTGCVRWDHLLPVAEGEHKVLQIRTRLVERKQHKRRIFFIEDVSELRHAERILGGTRSVGFITDDPHMRDALELIEQVAATDASVIFQGESGSGKGLMVRLLHQQSNRSKKSLVEVNCAAIPDNLFEAEFFGSVRGAFTGAVTDRIGRFAAADGGTLFLDEVSELPKHHQAKLLKVLEDMRYEPVGSTKTHQVDVRVVAASNRNLKELVENGDFRSDLFYRLNVIPIRIPALRERPSDIMLLAEHFLKITTGGHKKRLGSAAKHLLLDYPWPGNVRELRNVMEYVAICSAGPEISDSDFPKDFLDRMHLGSAVTSSRSENDPEAIYDRESLLQLLDKHGGNRAAAARELGIDRVTLWRHLSRLGISGKEGSSHLGH</sequence>
<dbReference type="EMBL" id="CP045571">
    <property type="protein sequence ID" value="QFX96553.1"/>
    <property type="molecule type" value="Genomic_DNA"/>
</dbReference>
<dbReference type="InterPro" id="IPR035965">
    <property type="entry name" value="PAS-like_dom_sf"/>
</dbReference>
<dbReference type="InterPro" id="IPR009057">
    <property type="entry name" value="Homeodomain-like_sf"/>
</dbReference>
<feature type="domain" description="Sigma-54 factor interaction" evidence="6">
    <location>
        <begin position="159"/>
        <end position="385"/>
    </location>
</feature>
<dbReference type="GO" id="GO:0043565">
    <property type="term" value="F:sequence-specific DNA binding"/>
    <property type="evidence" value="ECO:0007669"/>
    <property type="project" value="InterPro"/>
</dbReference>
<dbReference type="KEGG" id="atx:GCD22_02343"/>
<evidence type="ECO:0000256" key="3">
    <source>
        <dbReference type="ARBA" id="ARBA00023015"/>
    </source>
</evidence>